<evidence type="ECO:0000313" key="7">
    <source>
        <dbReference type="Proteomes" id="UP001500841"/>
    </source>
</evidence>
<dbReference type="Gene3D" id="2.120.10.10">
    <property type="match status" value="1"/>
</dbReference>
<dbReference type="InterPro" id="IPR011040">
    <property type="entry name" value="Sialidase"/>
</dbReference>
<evidence type="ECO:0000256" key="3">
    <source>
        <dbReference type="ARBA" id="ARBA00012733"/>
    </source>
</evidence>
<dbReference type="PANTHER" id="PTHR10628:SF30">
    <property type="entry name" value="EXO-ALPHA-SIALIDASE"/>
    <property type="match status" value="1"/>
</dbReference>
<evidence type="ECO:0000256" key="4">
    <source>
        <dbReference type="SAM" id="SignalP"/>
    </source>
</evidence>
<evidence type="ECO:0000256" key="1">
    <source>
        <dbReference type="ARBA" id="ARBA00000427"/>
    </source>
</evidence>
<feature type="domain" description="Sialidase" evidence="5">
    <location>
        <begin position="61"/>
        <end position="350"/>
    </location>
</feature>
<dbReference type="Pfam" id="PF13088">
    <property type="entry name" value="BNR_2"/>
    <property type="match status" value="1"/>
</dbReference>
<reference evidence="7" key="1">
    <citation type="journal article" date="2019" name="Int. J. Syst. Evol. Microbiol.">
        <title>The Global Catalogue of Microorganisms (GCM) 10K type strain sequencing project: providing services to taxonomists for standard genome sequencing and annotation.</title>
        <authorList>
            <consortium name="The Broad Institute Genomics Platform"/>
            <consortium name="The Broad Institute Genome Sequencing Center for Infectious Disease"/>
            <person name="Wu L."/>
            <person name="Ma J."/>
        </authorList>
    </citation>
    <scope>NUCLEOTIDE SEQUENCE [LARGE SCALE GENOMIC DNA]</scope>
    <source>
        <strain evidence="7">JCM 17085</strain>
    </source>
</reference>
<dbReference type="PANTHER" id="PTHR10628">
    <property type="entry name" value="SIALIDASE"/>
    <property type="match status" value="1"/>
</dbReference>
<dbReference type="InterPro" id="IPR026856">
    <property type="entry name" value="Sialidase_fam"/>
</dbReference>
<dbReference type="Proteomes" id="UP001500841">
    <property type="component" value="Unassembled WGS sequence"/>
</dbReference>
<proteinExistence type="inferred from homology"/>
<comment type="similarity">
    <text evidence="2">Belongs to the glycosyl hydrolase 33 family.</text>
</comment>
<dbReference type="EMBL" id="BAABCV010000015">
    <property type="protein sequence ID" value="GAA4104554.1"/>
    <property type="molecule type" value="Genomic_DNA"/>
</dbReference>
<dbReference type="SUPFAM" id="SSF50939">
    <property type="entry name" value="Sialidases"/>
    <property type="match status" value="1"/>
</dbReference>
<sequence length="383" mass="42378">MKMQWFKYLSILLLIAHAAFGTAGHPTKKIPGDIPLNYIYKPGDAGYSCFRIPAMIVTKKGTLLAFAEGRKNDCGDSGDIDLVLRRSDNGGKTWSPIQVVWSDSTNTCGNPVPVQDINMDKILLISTWNNGQDHEKQIRTQTGKDGRRVFVLSSVNDGKSWSAPKEITRDVKRPDWTWYATGPCHGLQIANGKFKGRLVVPVNHVELSTNKNFVHIIYSDDHGSTWKLGNNTPQDKANEVTVAELNGGNLMLNIRNADRKKHTRLYTTSADGGQTWADLQTDTALIEPVCQGSLLNFSLSKNKTILLFSNPANMKKRANLTLRASLDDGKTWPYEQAIFTGPAAYSDIAIYKKQVACLYEAGNDKAYDGIAFKLVGLKDLLGK</sequence>
<accession>A0ABP7X4N0</accession>
<dbReference type="InterPro" id="IPR036278">
    <property type="entry name" value="Sialidase_sf"/>
</dbReference>
<evidence type="ECO:0000259" key="5">
    <source>
        <dbReference type="Pfam" id="PF13088"/>
    </source>
</evidence>
<dbReference type="EC" id="3.2.1.18" evidence="3"/>
<keyword evidence="7" id="KW-1185">Reference proteome</keyword>
<organism evidence="6 7">
    <name type="scientific">Mucilaginibacter panaciglaebae</name>
    <dbReference type="NCBI Taxonomy" id="502331"/>
    <lineage>
        <taxon>Bacteria</taxon>
        <taxon>Pseudomonadati</taxon>
        <taxon>Bacteroidota</taxon>
        <taxon>Sphingobacteriia</taxon>
        <taxon>Sphingobacteriales</taxon>
        <taxon>Sphingobacteriaceae</taxon>
        <taxon>Mucilaginibacter</taxon>
    </lineage>
</organism>
<name>A0ABP7X4N0_9SPHI</name>
<dbReference type="CDD" id="cd15482">
    <property type="entry name" value="Sialidase_non-viral"/>
    <property type="match status" value="1"/>
</dbReference>
<evidence type="ECO:0000256" key="2">
    <source>
        <dbReference type="ARBA" id="ARBA00009348"/>
    </source>
</evidence>
<feature type="chain" id="PRO_5045982009" description="exo-alpha-sialidase" evidence="4">
    <location>
        <begin position="24"/>
        <end position="383"/>
    </location>
</feature>
<gene>
    <name evidence="6" type="ORF">GCM10022392_32650</name>
</gene>
<comment type="catalytic activity">
    <reaction evidence="1">
        <text>Hydrolysis of alpha-(2-&gt;3)-, alpha-(2-&gt;6)-, alpha-(2-&gt;8)- glycosidic linkages of terminal sialic acid residues in oligosaccharides, glycoproteins, glycolipids, colominic acid and synthetic substrates.</text>
        <dbReference type="EC" id="3.2.1.18"/>
    </reaction>
</comment>
<protein>
    <recommendedName>
        <fullName evidence="3">exo-alpha-sialidase</fullName>
        <ecNumber evidence="3">3.2.1.18</ecNumber>
    </recommendedName>
</protein>
<comment type="caution">
    <text evidence="6">The sequence shown here is derived from an EMBL/GenBank/DDBJ whole genome shotgun (WGS) entry which is preliminary data.</text>
</comment>
<evidence type="ECO:0000313" key="6">
    <source>
        <dbReference type="EMBL" id="GAA4104554.1"/>
    </source>
</evidence>
<keyword evidence="4" id="KW-0732">Signal</keyword>
<feature type="signal peptide" evidence="4">
    <location>
        <begin position="1"/>
        <end position="23"/>
    </location>
</feature>